<proteinExistence type="inferred from homology"/>
<evidence type="ECO:0000259" key="12">
    <source>
        <dbReference type="PROSITE" id="PS51741"/>
    </source>
</evidence>
<dbReference type="GO" id="GO:0048488">
    <property type="term" value="P:synaptic vesicle endocytosis"/>
    <property type="evidence" value="ECO:0007669"/>
    <property type="project" value="TreeGrafter"/>
</dbReference>
<dbReference type="InterPro" id="IPR036168">
    <property type="entry name" value="AP2_Mu_C_sf"/>
</dbReference>
<dbReference type="SUPFAM" id="SSF103657">
    <property type="entry name" value="BAR/IMD domain-like"/>
    <property type="match status" value="1"/>
</dbReference>
<dbReference type="FunFam" id="2.60.40.1170:FF:000005">
    <property type="entry name" value="SH3-containing GRB2-like protein 3-interacting protein 1 isoform X3"/>
    <property type="match status" value="1"/>
</dbReference>
<dbReference type="GO" id="GO:0048268">
    <property type="term" value="P:clathrin coat assembly"/>
    <property type="evidence" value="ECO:0007669"/>
    <property type="project" value="TreeGrafter"/>
</dbReference>
<dbReference type="InterPro" id="IPR018808">
    <property type="entry name" value="Muniscin_C"/>
</dbReference>
<dbReference type="GO" id="GO:0005886">
    <property type="term" value="C:plasma membrane"/>
    <property type="evidence" value="ECO:0007669"/>
    <property type="project" value="TreeGrafter"/>
</dbReference>
<dbReference type="InterPro" id="IPR001060">
    <property type="entry name" value="FCH_dom"/>
</dbReference>
<reference evidence="13" key="1">
    <citation type="submission" date="2025-08" db="UniProtKB">
        <authorList>
            <consortium name="Ensembl"/>
        </authorList>
    </citation>
    <scope>IDENTIFICATION</scope>
</reference>
<dbReference type="PROSITE" id="PS51741">
    <property type="entry name" value="F_BAR"/>
    <property type="match status" value="1"/>
</dbReference>
<dbReference type="Gene3D" id="2.60.40.1170">
    <property type="entry name" value="Mu homology domain, subdomain B"/>
    <property type="match status" value="2"/>
</dbReference>
<dbReference type="Proteomes" id="UP000694523">
    <property type="component" value="Unplaced"/>
</dbReference>
<keyword evidence="6" id="KW-0472">Membrane</keyword>
<evidence type="ECO:0000256" key="6">
    <source>
        <dbReference type="ARBA" id="ARBA00023136"/>
    </source>
</evidence>
<keyword evidence="14" id="KW-1185">Reference proteome</keyword>
<dbReference type="InterPro" id="IPR027267">
    <property type="entry name" value="AH/BAR_dom_sf"/>
</dbReference>
<evidence type="ECO:0000256" key="1">
    <source>
        <dbReference type="ARBA" id="ARBA00004283"/>
    </source>
</evidence>
<evidence type="ECO:0000256" key="7">
    <source>
        <dbReference type="ARBA" id="ARBA00023176"/>
    </source>
</evidence>
<dbReference type="SMART" id="SM00055">
    <property type="entry name" value="FCH"/>
    <property type="match status" value="1"/>
</dbReference>
<dbReference type="PANTHER" id="PTHR23065">
    <property type="entry name" value="PROLINE-SERINE-THREONINE PHOSPHATASE INTERACTING PROTEIN 1"/>
    <property type="match status" value="1"/>
</dbReference>
<name>A0A8C6V2D1_9GOBI</name>
<evidence type="ECO:0000256" key="9">
    <source>
        <dbReference type="SAM" id="Coils"/>
    </source>
</evidence>
<feature type="coiled-coil region" evidence="9">
    <location>
        <begin position="63"/>
        <end position="132"/>
    </location>
</feature>
<keyword evidence="5 8" id="KW-0175">Coiled coil</keyword>
<evidence type="ECO:0000256" key="8">
    <source>
        <dbReference type="PROSITE-ProRule" id="PRU01077"/>
    </source>
</evidence>
<reference evidence="13" key="2">
    <citation type="submission" date="2025-09" db="UniProtKB">
        <authorList>
            <consortium name="Ensembl"/>
        </authorList>
    </citation>
    <scope>IDENTIFICATION</scope>
</reference>
<dbReference type="GO" id="GO:0030136">
    <property type="term" value="C:clathrin-coated vesicle"/>
    <property type="evidence" value="ECO:0007669"/>
    <property type="project" value="TreeGrafter"/>
</dbReference>
<organism evidence="13 14">
    <name type="scientific">Neogobius melanostomus</name>
    <name type="common">round goby</name>
    <dbReference type="NCBI Taxonomy" id="47308"/>
    <lineage>
        <taxon>Eukaryota</taxon>
        <taxon>Metazoa</taxon>
        <taxon>Chordata</taxon>
        <taxon>Craniata</taxon>
        <taxon>Vertebrata</taxon>
        <taxon>Euteleostomi</taxon>
        <taxon>Actinopterygii</taxon>
        <taxon>Neopterygii</taxon>
        <taxon>Teleostei</taxon>
        <taxon>Neoteleostei</taxon>
        <taxon>Acanthomorphata</taxon>
        <taxon>Gobiaria</taxon>
        <taxon>Gobiiformes</taxon>
        <taxon>Gobioidei</taxon>
        <taxon>Gobiidae</taxon>
        <taxon>Benthophilinae</taxon>
        <taxon>Neogobiini</taxon>
        <taxon>Neogobius</taxon>
    </lineage>
</organism>
<dbReference type="InterPro" id="IPR031160">
    <property type="entry name" value="F_BAR_dom"/>
</dbReference>
<evidence type="ECO:0000256" key="4">
    <source>
        <dbReference type="ARBA" id="ARBA00022583"/>
    </source>
</evidence>
<evidence type="ECO:0000313" key="13">
    <source>
        <dbReference type="Ensembl" id="ENSNMLP00000042758.1"/>
    </source>
</evidence>
<evidence type="ECO:0000313" key="14">
    <source>
        <dbReference type="Proteomes" id="UP000694523"/>
    </source>
</evidence>
<dbReference type="InterPro" id="IPR054713">
    <property type="entry name" value="GMIP/FCHO2-like_FCH"/>
</dbReference>
<dbReference type="InterPro" id="IPR028565">
    <property type="entry name" value="MHD"/>
</dbReference>
<dbReference type="Pfam" id="PF10291">
    <property type="entry name" value="muHD"/>
    <property type="match status" value="1"/>
</dbReference>
<dbReference type="SUPFAM" id="SSF49447">
    <property type="entry name" value="Second domain of Mu2 adaptin subunit (ap50) of ap2 adaptor"/>
    <property type="match status" value="1"/>
</dbReference>
<dbReference type="GO" id="GO:0098793">
    <property type="term" value="C:presynapse"/>
    <property type="evidence" value="ECO:0007669"/>
    <property type="project" value="GOC"/>
</dbReference>
<evidence type="ECO:0000256" key="2">
    <source>
        <dbReference type="ARBA" id="ARBA00011064"/>
    </source>
</evidence>
<feature type="compositionally biased region" description="Low complexity" evidence="10">
    <location>
        <begin position="389"/>
        <end position="406"/>
    </location>
</feature>
<comment type="subcellular location">
    <subcellularLocation>
        <location evidence="1">Membrane</location>
        <location evidence="1">Clathrin-coated pit</location>
        <topology evidence="1">Peripheral membrane protein</topology>
        <orientation evidence="1">Cytoplasmic side</orientation>
    </subcellularLocation>
</comment>
<protein>
    <submittedName>
        <fullName evidence="13">FCH and mu domain containing endocytic adaptor 2</fullName>
    </submittedName>
</protein>
<evidence type="ECO:0000256" key="5">
    <source>
        <dbReference type="ARBA" id="ARBA00023054"/>
    </source>
</evidence>
<dbReference type="GO" id="GO:0005905">
    <property type="term" value="C:clathrin-coated pit"/>
    <property type="evidence" value="ECO:0007669"/>
    <property type="project" value="UniProtKB-SubCell"/>
</dbReference>
<dbReference type="PANTHER" id="PTHR23065:SF8">
    <property type="entry name" value="F-BAR DOMAIN ONLY PROTEIN 2"/>
    <property type="match status" value="1"/>
</dbReference>
<dbReference type="Gene3D" id="1.20.1270.60">
    <property type="entry name" value="Arfaptin homology (AH) domain/BAR domain"/>
    <property type="match status" value="1"/>
</dbReference>
<evidence type="ECO:0000259" key="11">
    <source>
        <dbReference type="PROSITE" id="PS51072"/>
    </source>
</evidence>
<dbReference type="AlphaFoldDB" id="A0A8C6V2D1"/>
<keyword evidence="3" id="KW-0597">Phosphoprotein</keyword>
<feature type="region of interest" description="Disordered" evidence="10">
    <location>
        <begin position="354"/>
        <end position="406"/>
    </location>
</feature>
<evidence type="ECO:0000256" key="3">
    <source>
        <dbReference type="ARBA" id="ARBA00022553"/>
    </source>
</evidence>
<feature type="domain" description="F-BAR" evidence="12">
    <location>
        <begin position="1"/>
        <end position="226"/>
    </location>
</feature>
<keyword evidence="4" id="KW-0254">Endocytosis</keyword>
<comment type="similarity">
    <text evidence="2">Belongs to the FCHO family.</text>
</comment>
<dbReference type="Ensembl" id="ENSNMLT00000047485.1">
    <property type="protein sequence ID" value="ENSNMLP00000042758.1"/>
    <property type="gene ID" value="ENSNMLG00000025982.1"/>
</dbReference>
<dbReference type="PROSITE" id="PS51072">
    <property type="entry name" value="MHD"/>
    <property type="match status" value="1"/>
</dbReference>
<dbReference type="GO" id="GO:0072583">
    <property type="term" value="P:clathrin-dependent endocytosis"/>
    <property type="evidence" value="ECO:0007669"/>
    <property type="project" value="TreeGrafter"/>
</dbReference>
<keyword evidence="7" id="KW-0168">Coated pit</keyword>
<accession>A0A8C6V2D1</accession>
<dbReference type="Pfam" id="PF22699">
    <property type="entry name" value="GMIP-like_FCH"/>
    <property type="match status" value="1"/>
</dbReference>
<feature type="domain" description="MHD" evidence="11">
    <location>
        <begin position="437"/>
        <end position="704"/>
    </location>
</feature>
<sequence>MKHGQISSKELTEFIRERSTIEETYARSMTKLAKSTGNFSQLGTFAPVWDVFKSSTEKLAGCHLELVRKLQELIKEVQRYVEEQAKAHKKTKEEVAPTLEAVQNIQTISQALQKSKENYNAKTLDQERLRKEGATQRDVDKAGVKAKKATETYKSYVEKYATAKSEFEHRMTETAQKFQDIEENHILQMKEIIRSYSQSVEETHALLGEVQNEFVRNIENTSEENLIQKLAETKGTGKERPGPIEFEECNIAMATEGAKPRKRKPFGIPGRYYGAIDIQNANVPQVDAEGFCIRPEENENNILFADEDEPRKFHVEIKPVQPNNGMHQNRATIDELKASIGNIILSPSTSVRNLHPKQLRRCDTRGRQRHVRPFSPPKINASPPPPAPLARAESSSSLSSNASLSAGNTPTVGFNLRFSFSGTSRGPSPVTLGSLDALPIAVAFTETVNAYFKGADPSKCIVKITGDMTLSFPMGIIKVFTTNPSPATLTFKLMNTSRLEQILPNQQLLHSDSSQSNSDCKGYCFNMQALMSYLRKVSEQNPSASYFNVDILKYQVLTDGILSTPLNLAVYWKCTPSTTDLRLDYRYNPDSMTSPGPLTNVQILVPVDGGVTGMQSIPNSVWNSEQNKCLWKLNDISDKVDNDGSGSLRAKFELSNGPSTPSTLAVQFMNEGSTLSGVDMELQGSGYRLSLIKKRFATGRYMADC</sequence>
<evidence type="ECO:0000256" key="10">
    <source>
        <dbReference type="SAM" id="MobiDB-lite"/>
    </source>
</evidence>